<evidence type="ECO:0000313" key="2">
    <source>
        <dbReference type="EMBL" id="VAW53647.1"/>
    </source>
</evidence>
<dbReference type="PANTHER" id="PTHR41521">
    <property type="match status" value="1"/>
</dbReference>
<accession>A0A3B0WSN0</accession>
<gene>
    <name evidence="2" type="ORF">MNBD_GAMMA05-1175</name>
</gene>
<dbReference type="Gene3D" id="3.30.70.100">
    <property type="match status" value="1"/>
</dbReference>
<dbReference type="EMBL" id="UOFE01000035">
    <property type="protein sequence ID" value="VAW53647.1"/>
    <property type="molecule type" value="Genomic_DNA"/>
</dbReference>
<dbReference type="InterPro" id="IPR011008">
    <property type="entry name" value="Dimeric_a/b-barrel"/>
</dbReference>
<organism evidence="2">
    <name type="scientific">hydrothermal vent metagenome</name>
    <dbReference type="NCBI Taxonomy" id="652676"/>
    <lineage>
        <taxon>unclassified sequences</taxon>
        <taxon>metagenomes</taxon>
        <taxon>ecological metagenomes</taxon>
    </lineage>
</organism>
<name>A0A3B0WSN0_9ZZZZ</name>
<dbReference type="InterPro" id="IPR010753">
    <property type="entry name" value="DUF1330"/>
</dbReference>
<sequence>MSALIIVDLTPTDKEKLSTYSAMAVETLVPYGGEFLAKGPIEILHGESAFQTKVVIQFPNRDSAVNWYNSAAYLAIIPTRDLGMRSQFHLIG</sequence>
<evidence type="ECO:0000259" key="1">
    <source>
        <dbReference type="Pfam" id="PF07045"/>
    </source>
</evidence>
<proteinExistence type="predicted"/>
<dbReference type="Pfam" id="PF07045">
    <property type="entry name" value="DUF1330"/>
    <property type="match status" value="1"/>
</dbReference>
<protein>
    <recommendedName>
        <fullName evidence="1">DUF1330 domain-containing protein</fullName>
    </recommendedName>
</protein>
<feature type="domain" description="DUF1330" evidence="1">
    <location>
        <begin position="3"/>
        <end position="88"/>
    </location>
</feature>
<reference evidence="2" key="1">
    <citation type="submission" date="2018-06" db="EMBL/GenBank/DDBJ databases">
        <authorList>
            <person name="Zhirakovskaya E."/>
        </authorList>
    </citation>
    <scope>NUCLEOTIDE SEQUENCE</scope>
</reference>
<dbReference type="AlphaFoldDB" id="A0A3B0WSN0"/>
<dbReference type="SUPFAM" id="SSF54909">
    <property type="entry name" value="Dimeric alpha+beta barrel"/>
    <property type="match status" value="1"/>
</dbReference>
<dbReference type="PANTHER" id="PTHR41521:SF4">
    <property type="entry name" value="BLR0684 PROTEIN"/>
    <property type="match status" value="1"/>
</dbReference>